<dbReference type="PROSITE" id="PS51725">
    <property type="entry name" value="ABM"/>
    <property type="match status" value="1"/>
</dbReference>
<dbReference type="RefSeq" id="WP_196420172.1">
    <property type="nucleotide sequence ID" value="NZ_JADQTO010000037.1"/>
</dbReference>
<organism evidence="2 3">
    <name type="scientific">Actinoplanes aureus</name>
    <dbReference type="NCBI Taxonomy" id="2792083"/>
    <lineage>
        <taxon>Bacteria</taxon>
        <taxon>Bacillati</taxon>
        <taxon>Actinomycetota</taxon>
        <taxon>Actinomycetes</taxon>
        <taxon>Micromonosporales</taxon>
        <taxon>Micromonosporaceae</taxon>
        <taxon>Actinoplanes</taxon>
    </lineage>
</organism>
<name>A0A931CP01_9ACTN</name>
<dbReference type="GO" id="GO:0004497">
    <property type="term" value="F:monooxygenase activity"/>
    <property type="evidence" value="ECO:0007669"/>
    <property type="project" value="UniProtKB-KW"/>
</dbReference>
<feature type="domain" description="ABM" evidence="1">
    <location>
        <begin position="2"/>
        <end position="94"/>
    </location>
</feature>
<accession>A0A931CP01</accession>
<evidence type="ECO:0000313" key="2">
    <source>
        <dbReference type="EMBL" id="MBG0568405.1"/>
    </source>
</evidence>
<dbReference type="AlphaFoldDB" id="A0A931CP01"/>
<dbReference type="InterPro" id="IPR007138">
    <property type="entry name" value="ABM_dom"/>
</dbReference>
<protein>
    <submittedName>
        <fullName evidence="2">Antibiotic biosynthesis monooxygenase</fullName>
    </submittedName>
</protein>
<gene>
    <name evidence="2" type="ORF">I4J89_43975</name>
</gene>
<dbReference type="Pfam" id="PF03992">
    <property type="entry name" value="ABM"/>
    <property type="match status" value="1"/>
</dbReference>
<evidence type="ECO:0000313" key="3">
    <source>
        <dbReference type="Proteomes" id="UP000598146"/>
    </source>
</evidence>
<keyword evidence="2" id="KW-0560">Oxidoreductase</keyword>
<dbReference type="SUPFAM" id="SSF54909">
    <property type="entry name" value="Dimeric alpha+beta barrel"/>
    <property type="match status" value="1"/>
</dbReference>
<dbReference type="Proteomes" id="UP000598146">
    <property type="component" value="Unassembled WGS sequence"/>
</dbReference>
<keyword evidence="2" id="KW-0503">Monooxygenase</keyword>
<dbReference type="EMBL" id="JADQTO010000037">
    <property type="protein sequence ID" value="MBG0568405.1"/>
    <property type="molecule type" value="Genomic_DNA"/>
</dbReference>
<proteinExistence type="predicted"/>
<comment type="caution">
    <text evidence="2">The sequence shown here is derived from an EMBL/GenBank/DDBJ whole genome shotgun (WGS) entry which is preliminary data.</text>
</comment>
<evidence type="ECO:0000259" key="1">
    <source>
        <dbReference type="PROSITE" id="PS51725"/>
    </source>
</evidence>
<sequence length="94" mass="10525">MIIIAGMLQVDPAERDRYLTAVADVSRLARQAPGCFDFSQAPDELDAGRINVFERWESDEHLHAFRDSGGPDMELPPILAAEVRKYRIAAVEEP</sequence>
<dbReference type="InterPro" id="IPR011008">
    <property type="entry name" value="Dimeric_a/b-barrel"/>
</dbReference>
<keyword evidence="3" id="KW-1185">Reference proteome</keyword>
<dbReference type="Gene3D" id="3.30.70.100">
    <property type="match status" value="1"/>
</dbReference>
<reference evidence="2" key="1">
    <citation type="submission" date="2020-11" db="EMBL/GenBank/DDBJ databases">
        <title>Isolation and identification of active actinomycetes.</title>
        <authorList>
            <person name="Sun X."/>
        </authorList>
    </citation>
    <scope>NUCLEOTIDE SEQUENCE</scope>
    <source>
        <strain evidence="2">NEAU-A11</strain>
    </source>
</reference>